<keyword evidence="3" id="KW-1185">Reference proteome</keyword>
<dbReference type="PaxDb" id="4097-Q5MA31"/>
<dbReference type="PANTHER" id="PTHR42648">
    <property type="entry name" value="TRANSPOSASE, PUTATIVE-RELATED"/>
    <property type="match status" value="1"/>
</dbReference>
<dbReference type="AlphaFoldDB" id="Q5MA31"/>
<dbReference type="KEGG" id="nta:3205359"/>
<dbReference type="GeneID" id="3205359"/>
<dbReference type="SUPFAM" id="SSF53098">
    <property type="entry name" value="Ribonuclease H-like"/>
    <property type="match status" value="1"/>
</dbReference>
<dbReference type="OMA" id="FMALNKH"/>
<protein>
    <recommendedName>
        <fullName evidence="5">Retrovirus-related Pol polyprotein from transposon TNT 1-94</fullName>
    </recommendedName>
</protein>
<dbReference type="Gene3D" id="3.30.420.10">
    <property type="entry name" value="Ribonuclease H-like superfamily/Ribonuclease H"/>
    <property type="match status" value="1"/>
</dbReference>
<evidence type="ECO:0000313" key="4">
    <source>
        <dbReference type="RefSeq" id="YP_173383.1"/>
    </source>
</evidence>
<reference evidence="4" key="3">
    <citation type="submission" date="2025-04" db="UniProtKB">
        <authorList>
            <consortium name="RefSeq"/>
        </authorList>
    </citation>
    <scope>IDENTIFICATION</scope>
    <source>
        <tissue evidence="4">Leaf</tissue>
    </source>
</reference>
<dbReference type="InterPro" id="IPR012337">
    <property type="entry name" value="RNaseH-like_sf"/>
</dbReference>
<sequence length="151" mass="16849">MLLKIGIKRELSCVHTPLQNGVSERKDRHIVIVEMALTLMINNGVPKHLWVEAFTTTVYLINRLPFSVINMQSPFSSLYGRDTFQGEITTLSETSDWVTLNQSSEHSSDSTVQGADNSSSKIILSLFAASSEHFMALNKHPTYTKGYSCPL</sequence>
<dbReference type="InterPro" id="IPR039537">
    <property type="entry name" value="Retrotran_Ty1/copia-like"/>
</dbReference>
<dbReference type="Proteomes" id="UP000790787">
    <property type="component" value="Mitochondrion MT"/>
</dbReference>
<keyword evidence="1 4" id="KW-0496">Mitochondrion</keyword>
<reference evidence="1 2" key="2">
    <citation type="journal article" date="2005" name="Mol. Genet. Genomics">
        <title>The complete nucleotide sequence and multipartite organization of the tobacco mitochondrial genome: comparative analysis of mitochondrial genomes in higher plants.</title>
        <authorList>
            <person name="Sugiyama Y."/>
            <person name="Watase Y."/>
            <person name="Nagase M."/>
            <person name="Makita N."/>
            <person name="Yagura S."/>
            <person name="Hirai A."/>
            <person name="Sugiura M."/>
        </authorList>
    </citation>
    <scope>NUCLEOTIDE SEQUENCE</scope>
    <source>
        <strain evidence="2">cv. TN90</strain>
        <tissue evidence="1 4">Leaf</tissue>
    </source>
</reference>
<accession>Q5MA31</accession>
<organism evidence="1">
    <name type="scientific">Nicotiana tabacum</name>
    <name type="common">Common tobacco</name>
    <dbReference type="NCBI Taxonomy" id="4097"/>
    <lineage>
        <taxon>Eukaryota</taxon>
        <taxon>Viridiplantae</taxon>
        <taxon>Streptophyta</taxon>
        <taxon>Embryophyta</taxon>
        <taxon>Tracheophyta</taxon>
        <taxon>Spermatophyta</taxon>
        <taxon>Magnoliopsida</taxon>
        <taxon>eudicotyledons</taxon>
        <taxon>Gunneridae</taxon>
        <taxon>Pentapetalae</taxon>
        <taxon>asterids</taxon>
        <taxon>lamiids</taxon>
        <taxon>Solanales</taxon>
        <taxon>Solanaceae</taxon>
        <taxon>Nicotianoideae</taxon>
        <taxon>Nicotianeae</taxon>
        <taxon>Nicotiana</taxon>
    </lineage>
</organism>
<dbReference type="EMBL" id="BA000042">
    <property type="protein sequence ID" value="BAD83447.1"/>
    <property type="molecule type" value="Genomic_DNA"/>
</dbReference>
<evidence type="ECO:0008006" key="5">
    <source>
        <dbReference type="Google" id="ProtNLM"/>
    </source>
</evidence>
<evidence type="ECO:0000313" key="2">
    <source>
        <dbReference type="Proteomes" id="UP000084051"/>
    </source>
</evidence>
<reference evidence="4" key="1">
    <citation type="submission" date="2004-12" db="EMBL/GenBank/DDBJ databases">
        <authorList>
            <consortium name="NCBI Genome Project"/>
        </authorList>
    </citation>
    <scope>NUCLEOTIDE SEQUENCE</scope>
    <source>
        <tissue evidence="4">Leaf</tissue>
    </source>
</reference>
<dbReference type="InterPro" id="IPR036397">
    <property type="entry name" value="RNaseH_sf"/>
</dbReference>
<dbReference type="OrthoDB" id="1305140at2759"/>
<name>Q5MA31_TOBAC</name>
<geneLocation type="mitochondrion" evidence="1 4"/>
<evidence type="ECO:0000313" key="1">
    <source>
        <dbReference type="EMBL" id="BAD83447.1"/>
    </source>
</evidence>
<dbReference type="PANTHER" id="PTHR42648:SF28">
    <property type="entry name" value="TRANSPOSON-ENCODED PROTEIN WITH RIBONUCLEASE H-LIKE AND RETROVIRUS ZINC FINGER-LIKE DOMAINS"/>
    <property type="match status" value="1"/>
</dbReference>
<evidence type="ECO:0000313" key="3">
    <source>
        <dbReference type="Proteomes" id="UP000790787"/>
    </source>
</evidence>
<dbReference type="RefSeq" id="YP_173383.1">
    <property type="nucleotide sequence ID" value="NC_006581.1"/>
</dbReference>
<dbReference type="GO" id="GO:0003676">
    <property type="term" value="F:nucleic acid binding"/>
    <property type="evidence" value="ECO:0007669"/>
    <property type="project" value="InterPro"/>
</dbReference>
<proteinExistence type="predicted"/>
<gene>
    <name evidence="1 4" type="primary">orf151</name>
    <name evidence="4" type="ORF">NitaMp037</name>
</gene>